<gene>
    <name evidence="6" type="ORF">QQ91_0006930</name>
</gene>
<comment type="cofactor">
    <cofactor evidence="2">
        <name>Mg(2+)</name>
        <dbReference type="ChEBI" id="CHEBI:18420"/>
    </cofactor>
</comment>
<evidence type="ECO:0000259" key="5">
    <source>
        <dbReference type="SMART" id="SM00861"/>
    </source>
</evidence>
<dbReference type="InterPro" id="IPR029061">
    <property type="entry name" value="THDP-binding"/>
</dbReference>
<dbReference type="AlphaFoldDB" id="A0ABD4T2A4"/>
<evidence type="ECO:0000256" key="1">
    <source>
        <dbReference type="ARBA" id="ARBA00001936"/>
    </source>
</evidence>
<reference evidence="6 7" key="1">
    <citation type="journal article" date="2015" name="Genome Announc.">
        <title>Draft Genome Sequence of Filamentous Marine Cyanobacterium Lyngbya confervoides Strain BDU141951.</title>
        <authorList>
            <person name="Chandrababunaidu M.M."/>
            <person name="Sen D."/>
            <person name="Tripathy S."/>
        </authorList>
    </citation>
    <scope>NUCLEOTIDE SEQUENCE [LARGE SCALE GENOMIC DNA]</scope>
    <source>
        <strain evidence="6 7">BDU141951</strain>
    </source>
</reference>
<name>A0ABD4T2A4_9CYAN</name>
<keyword evidence="7" id="KW-1185">Reference proteome</keyword>
<comment type="cofactor">
    <cofactor evidence="3">
        <name>thiamine diphosphate</name>
        <dbReference type="ChEBI" id="CHEBI:58937"/>
    </cofactor>
</comment>
<dbReference type="SMART" id="SM00861">
    <property type="entry name" value="Transket_pyr"/>
    <property type="match status" value="1"/>
</dbReference>
<evidence type="ECO:0000313" key="6">
    <source>
        <dbReference type="EMBL" id="MCM1982558.1"/>
    </source>
</evidence>
<dbReference type="Proteomes" id="UP000031561">
    <property type="component" value="Unassembled WGS sequence"/>
</dbReference>
<evidence type="ECO:0000256" key="3">
    <source>
        <dbReference type="ARBA" id="ARBA00001964"/>
    </source>
</evidence>
<proteinExistence type="inferred from homology"/>
<dbReference type="InterPro" id="IPR033248">
    <property type="entry name" value="Transketolase_C"/>
</dbReference>
<dbReference type="RefSeq" id="WP_166281412.1">
    <property type="nucleotide sequence ID" value="NZ_JTHE03000043.1"/>
</dbReference>
<dbReference type="InterPro" id="IPR005474">
    <property type="entry name" value="Transketolase_N"/>
</dbReference>
<organism evidence="6 7">
    <name type="scientific">Lyngbya confervoides BDU141951</name>
    <dbReference type="NCBI Taxonomy" id="1574623"/>
    <lineage>
        <taxon>Bacteria</taxon>
        <taxon>Bacillati</taxon>
        <taxon>Cyanobacteriota</taxon>
        <taxon>Cyanophyceae</taxon>
        <taxon>Oscillatoriophycideae</taxon>
        <taxon>Oscillatoriales</taxon>
        <taxon>Microcoleaceae</taxon>
        <taxon>Lyngbya</taxon>
    </lineage>
</organism>
<feature type="domain" description="Transketolase-like pyrimidine-binding" evidence="5">
    <location>
        <begin position="318"/>
        <end position="491"/>
    </location>
</feature>
<dbReference type="InterPro" id="IPR051157">
    <property type="entry name" value="PDH/Transketolase"/>
</dbReference>
<dbReference type="SUPFAM" id="SSF52518">
    <property type="entry name" value="Thiamin diphosphate-binding fold (THDP-binding)"/>
    <property type="match status" value="2"/>
</dbReference>
<dbReference type="Pfam" id="PF00456">
    <property type="entry name" value="Transketolase_N"/>
    <property type="match status" value="1"/>
</dbReference>
<dbReference type="Gene3D" id="3.40.50.970">
    <property type="match status" value="2"/>
</dbReference>
<dbReference type="InterPro" id="IPR009014">
    <property type="entry name" value="Transketo_C/PFOR_II"/>
</dbReference>
<protein>
    <submittedName>
        <fullName evidence="6">Transketolase</fullName>
    </submittedName>
</protein>
<dbReference type="PANTHER" id="PTHR43825">
    <property type="entry name" value="PYRUVATE DEHYDROGENASE E1 COMPONENT"/>
    <property type="match status" value="1"/>
</dbReference>
<sequence>MTIDVGTFPIDLSAYKSVRLDPSNPVLSDEQREALKFNIQLCRDAIVFFTATGAARGVGGHTGGPYDTVPEVMILDALFHSQPDQFVPIFFDEAGHRVGTQYLMAALAGDLPADQLMKYREAHSTLPGHPELGLTPGVKFSSGRLGHMWPYVNGVALAHPGKTVFCLGSDGSQQEGNDAEAARLAVAQYLNVKLIIDDNDVTIAGHPSQYLAGFSVKQTLEGHGLKVLENDGEDLDALYANICEAINSPGPVAVINKRPMCPGIEGLEGSNHGHDVISVKAAIHYLEQRGHNQAAEILKNTKAPQHDYQYLGSSDKLGSNRNVFGQAVVTILDRMEERDRKDHVLVVDSDLEGSCGLQHIRQAHPEVFISGGIQERGNLSAAAGFGMDPGKQGIFATFSAFLEMCISEITMARLNRSNLLCHFSHAGIDDMADNTCHFGINNMFADNGLDDGYETRLYFPADANQMTACVNSVFRDPGLRFIFSTRSKVPMILDESGKELFGDGYQFQPGQDDLVREGTAGYIVAFGDALYRALDAVERLKQEGLDVGLINKSTLNVVDENTLQKIGKSGFVLVVEPFNRRTGLGSRFGSWLLERGLSPKFAYLGTHEEGCGGLWEQYPHQGIGPAGIMAKVKELAS</sequence>
<dbReference type="GO" id="GO:0005737">
    <property type="term" value="C:cytoplasm"/>
    <property type="evidence" value="ECO:0007669"/>
    <property type="project" value="UniProtKB-ARBA"/>
</dbReference>
<dbReference type="Gene3D" id="3.40.50.920">
    <property type="match status" value="1"/>
</dbReference>
<dbReference type="SUPFAM" id="SSF52922">
    <property type="entry name" value="TK C-terminal domain-like"/>
    <property type="match status" value="1"/>
</dbReference>
<dbReference type="EMBL" id="JTHE03000043">
    <property type="protein sequence ID" value="MCM1982558.1"/>
    <property type="molecule type" value="Genomic_DNA"/>
</dbReference>
<comment type="cofactor">
    <cofactor evidence="1">
        <name>Mn(2+)</name>
        <dbReference type="ChEBI" id="CHEBI:29035"/>
    </cofactor>
</comment>
<comment type="caution">
    <text evidence="6">The sequence shown here is derived from an EMBL/GenBank/DDBJ whole genome shotgun (WGS) entry which is preliminary data.</text>
</comment>
<dbReference type="Pfam" id="PF02779">
    <property type="entry name" value="Transket_pyr"/>
    <property type="match status" value="1"/>
</dbReference>
<accession>A0ABD4T2A4</accession>
<dbReference type="PANTHER" id="PTHR43825:SF1">
    <property type="entry name" value="TRANSKETOLASE-LIKE PYRIMIDINE-BINDING DOMAIN-CONTAINING PROTEIN"/>
    <property type="match status" value="1"/>
</dbReference>
<evidence type="ECO:0000256" key="2">
    <source>
        <dbReference type="ARBA" id="ARBA00001946"/>
    </source>
</evidence>
<dbReference type="InterPro" id="IPR005475">
    <property type="entry name" value="Transketolase-like_Pyr-bd"/>
</dbReference>
<comment type="similarity">
    <text evidence="4">Belongs to the transketolase family.</text>
</comment>
<evidence type="ECO:0000256" key="4">
    <source>
        <dbReference type="ARBA" id="ARBA00007131"/>
    </source>
</evidence>
<dbReference type="Pfam" id="PF02780">
    <property type="entry name" value="Transketolase_C"/>
    <property type="match status" value="1"/>
</dbReference>
<evidence type="ECO:0000313" key="7">
    <source>
        <dbReference type="Proteomes" id="UP000031561"/>
    </source>
</evidence>